<name>A0AAE3ATB8_9FIRM</name>
<protein>
    <submittedName>
        <fullName evidence="1">Uncharacterized protein</fullName>
    </submittedName>
</protein>
<proteinExistence type="predicted"/>
<sequence>MTSQRNSNTNTIPEPNWMKEECVQSIPKEKLHFLQKLVFESSSLSQKELLPFLMALAQKSYEASISFSDTEISSILTAIRKYATPEEQLKMNQIVRLMAKKMPGKRE</sequence>
<evidence type="ECO:0000313" key="2">
    <source>
        <dbReference type="Proteomes" id="UP001199355"/>
    </source>
</evidence>
<accession>A0AAE3ATB8</accession>
<comment type="caution">
    <text evidence="1">The sequence shown here is derived from an EMBL/GenBank/DDBJ whole genome shotgun (WGS) entry which is preliminary data.</text>
</comment>
<organism evidence="1 2">
    <name type="scientific">Gallintestinimicrobium propionicum</name>
    <dbReference type="NCBI Taxonomy" id="2981770"/>
    <lineage>
        <taxon>Bacteria</taxon>
        <taxon>Bacillati</taxon>
        <taxon>Bacillota</taxon>
        <taxon>Clostridia</taxon>
        <taxon>Lachnospirales</taxon>
        <taxon>Lachnospiraceae</taxon>
        <taxon>Gallintestinimicrobium</taxon>
    </lineage>
</organism>
<dbReference type="EMBL" id="JAJEQF010000002">
    <property type="protein sequence ID" value="MCC2166421.1"/>
    <property type="molecule type" value="Genomic_DNA"/>
</dbReference>
<dbReference type="Proteomes" id="UP001199355">
    <property type="component" value="Unassembled WGS sequence"/>
</dbReference>
<dbReference type="AlphaFoldDB" id="A0AAE3ATB8"/>
<dbReference type="RefSeq" id="WP_308727564.1">
    <property type="nucleotide sequence ID" value="NZ_JAJEQF010000002.1"/>
</dbReference>
<gene>
    <name evidence="1" type="ORF">LKD45_01695</name>
</gene>
<reference evidence="1 2" key="1">
    <citation type="submission" date="2021-10" db="EMBL/GenBank/DDBJ databases">
        <title>Anaerobic single-cell dispensing facilitates the cultivation of human gut bacteria.</title>
        <authorList>
            <person name="Afrizal A."/>
        </authorList>
    </citation>
    <scope>NUCLEOTIDE SEQUENCE [LARGE SCALE GENOMIC DNA]</scope>
    <source>
        <strain evidence="1 2">CLA-AA-H244</strain>
    </source>
</reference>
<evidence type="ECO:0000313" key="1">
    <source>
        <dbReference type="EMBL" id="MCC2166421.1"/>
    </source>
</evidence>
<keyword evidence="2" id="KW-1185">Reference proteome</keyword>